<keyword evidence="2" id="KW-1185">Reference proteome</keyword>
<organism evidence="1 2">
    <name type="scientific">Halobacillus halophilus (strain ATCC 35676 / DSM 2266 / JCM 20832 / KCTC 3685 / LMG 17431 / NBRC 102448 / NCIMB 2269)</name>
    <name type="common">Sporosarcina halophila</name>
    <dbReference type="NCBI Taxonomy" id="866895"/>
    <lineage>
        <taxon>Bacteria</taxon>
        <taxon>Bacillati</taxon>
        <taxon>Bacillota</taxon>
        <taxon>Bacilli</taxon>
        <taxon>Bacillales</taxon>
        <taxon>Bacillaceae</taxon>
        <taxon>Halobacillus</taxon>
    </lineage>
</organism>
<gene>
    <name evidence="1" type="ordered locus">HBHAL_2542</name>
</gene>
<evidence type="ECO:0000313" key="2">
    <source>
        <dbReference type="Proteomes" id="UP000007397"/>
    </source>
</evidence>
<reference evidence="1 2" key="1">
    <citation type="journal article" date="2013" name="Environ. Microbiol.">
        <title>Chloride and organic osmolytes: a hybrid strategy to cope with elevated salinities by the moderately halophilic, chloride-dependent bacterium Halobacillus halophilus.</title>
        <authorList>
            <person name="Saum S.H."/>
            <person name="Pfeiffer F."/>
            <person name="Palm P."/>
            <person name="Rampp M."/>
            <person name="Schuster S.C."/>
            <person name="Muller V."/>
            <person name="Oesterhelt D."/>
        </authorList>
    </citation>
    <scope>NUCLEOTIDE SEQUENCE [LARGE SCALE GENOMIC DNA]</scope>
    <source>
        <strain evidence="2">ATCC 35676 / DSM 2266 / JCM 20832 / KCTC 3685 / LMG 17431 / NBRC 102448 / NCIMB 2269</strain>
    </source>
</reference>
<dbReference type="EMBL" id="HE717023">
    <property type="protein sequence ID" value="CCG44888.1"/>
    <property type="molecule type" value="Genomic_DNA"/>
</dbReference>
<name>I0JL68_HALH3</name>
<dbReference type="PATRIC" id="fig|866895.3.peg.1557"/>
<proteinExistence type="predicted"/>
<dbReference type="AlphaFoldDB" id="I0JL68"/>
<evidence type="ECO:0000313" key="1">
    <source>
        <dbReference type="EMBL" id="CCG44888.1"/>
    </source>
</evidence>
<sequence>MWIVFLIIFVIAAIAALALPILLPSKRNKENPDKYHESRWM</sequence>
<accession>I0JL68</accession>
<protein>
    <submittedName>
        <fullName evidence="1">Uncharacterized protein</fullName>
    </submittedName>
</protein>
<dbReference type="Proteomes" id="UP000007397">
    <property type="component" value="Chromosome"/>
</dbReference>
<dbReference type="KEGG" id="hhd:HBHAL_2542"/>
<dbReference type="HOGENOM" id="CLU_3270918_0_0_9"/>
<dbReference type="RefSeq" id="WP_014642784.1">
    <property type="nucleotide sequence ID" value="NC_017668.1"/>
</dbReference>